<comment type="caution">
    <text evidence="1">The sequence shown here is derived from an EMBL/GenBank/DDBJ whole genome shotgun (WGS) entry which is preliminary data.</text>
</comment>
<evidence type="ECO:0000313" key="2">
    <source>
        <dbReference type="Proteomes" id="UP001150603"/>
    </source>
</evidence>
<accession>A0ACC1J484</accession>
<protein>
    <submittedName>
        <fullName evidence="1">Chromatin structure-remodeling complex subunit RSC7</fullName>
    </submittedName>
</protein>
<dbReference type="EMBL" id="JANBPW010003773">
    <property type="protein sequence ID" value="KAJ1936729.1"/>
    <property type="molecule type" value="Genomic_DNA"/>
</dbReference>
<feature type="non-terminal residue" evidence="1">
    <location>
        <position position="433"/>
    </location>
</feature>
<gene>
    <name evidence="1" type="primary">NPL6</name>
    <name evidence="1" type="ORF">FBU59_004963</name>
</gene>
<reference evidence="1" key="1">
    <citation type="submission" date="2022-07" db="EMBL/GenBank/DDBJ databases">
        <title>Phylogenomic reconstructions and comparative analyses of Kickxellomycotina fungi.</title>
        <authorList>
            <person name="Reynolds N.K."/>
            <person name="Stajich J.E."/>
            <person name="Barry K."/>
            <person name="Grigoriev I.V."/>
            <person name="Crous P."/>
            <person name="Smith M.E."/>
        </authorList>
    </citation>
    <scope>NUCLEOTIDE SEQUENCE</scope>
    <source>
        <strain evidence="1">NRRL 5244</strain>
    </source>
</reference>
<organism evidence="1 2">
    <name type="scientific">Linderina macrospora</name>
    <dbReference type="NCBI Taxonomy" id="4868"/>
    <lineage>
        <taxon>Eukaryota</taxon>
        <taxon>Fungi</taxon>
        <taxon>Fungi incertae sedis</taxon>
        <taxon>Zoopagomycota</taxon>
        <taxon>Kickxellomycotina</taxon>
        <taxon>Kickxellomycetes</taxon>
        <taxon>Kickxellales</taxon>
        <taxon>Kickxellaceae</taxon>
        <taxon>Linderina</taxon>
    </lineage>
</organism>
<evidence type="ECO:0000313" key="1">
    <source>
        <dbReference type="EMBL" id="KAJ1936729.1"/>
    </source>
</evidence>
<keyword evidence="2" id="KW-1185">Reference proteome</keyword>
<name>A0ACC1J484_9FUNG</name>
<dbReference type="Proteomes" id="UP001150603">
    <property type="component" value="Unassembled WGS sequence"/>
</dbReference>
<sequence>MPTMRRSTRVAAAAKTQSEAGTPQKATRPKRSGSSKNPSQQANGTATEAAPAATAGMDWSVSSSPLSSISTPASIRPQSRSRNRNSRRQRTAKRAETSSEAEHSSESANEDAVSELLSRASEAIQDEVARNELSEEDASQKTKKGRLSPPALAATKLEPNDVNNSATGGRTPAKTKGEWRPGKRGRPPKHILEQRRLAAAQALESGEVSTGSAATPTRSRRAKRARMSASPAVEGILATAPAGSEEEKEEETDAAGEAKIGQDGQLLGGREYICPVFQSPFRPNTQQRLILSMDCCRFTGARDSYMLFKQHPRLTRIETTQEERDLLADRHMIPKVTRFRPIAMISARDAFREFGAKMVKDGRYITDDYWEARSRTEARFAEGTLVASMDVYRDVMAAHAAGMLPGPTRKPRRGTPLAHRTASLADGSATGSI</sequence>
<proteinExistence type="predicted"/>